<proteinExistence type="predicted"/>
<name>A0ABN1K381_9FLAO</name>
<evidence type="ECO:0000313" key="4">
    <source>
        <dbReference type="Proteomes" id="UP001500185"/>
    </source>
</evidence>
<evidence type="ECO:0000256" key="1">
    <source>
        <dbReference type="ARBA" id="ARBA00022676"/>
    </source>
</evidence>
<dbReference type="CDD" id="cd03789">
    <property type="entry name" value="GT9_LPS_heptosyltransferase"/>
    <property type="match status" value="1"/>
</dbReference>
<dbReference type="SUPFAM" id="SSF53756">
    <property type="entry name" value="UDP-Glycosyltransferase/glycogen phosphorylase"/>
    <property type="match status" value="1"/>
</dbReference>
<accession>A0ABN1K381</accession>
<comment type="caution">
    <text evidence="3">The sequence shown here is derived from an EMBL/GenBank/DDBJ whole genome shotgun (WGS) entry which is preliminary data.</text>
</comment>
<organism evidence="3 4">
    <name type="scientific">Psychroflexus lacisalsi</name>
    <dbReference type="NCBI Taxonomy" id="503928"/>
    <lineage>
        <taxon>Bacteria</taxon>
        <taxon>Pseudomonadati</taxon>
        <taxon>Bacteroidota</taxon>
        <taxon>Flavobacteriia</taxon>
        <taxon>Flavobacteriales</taxon>
        <taxon>Flavobacteriaceae</taxon>
        <taxon>Psychroflexus</taxon>
    </lineage>
</organism>
<keyword evidence="4" id="KW-1185">Reference proteome</keyword>
<keyword evidence="1" id="KW-0328">Glycosyltransferase</keyword>
<keyword evidence="2" id="KW-0808">Transferase</keyword>
<evidence type="ECO:0000313" key="3">
    <source>
        <dbReference type="EMBL" id="GAA0753555.1"/>
    </source>
</evidence>
<reference evidence="3 4" key="1">
    <citation type="journal article" date="2019" name="Int. J. Syst. Evol. Microbiol.">
        <title>The Global Catalogue of Microorganisms (GCM) 10K type strain sequencing project: providing services to taxonomists for standard genome sequencing and annotation.</title>
        <authorList>
            <consortium name="The Broad Institute Genomics Platform"/>
            <consortium name="The Broad Institute Genome Sequencing Center for Infectious Disease"/>
            <person name="Wu L."/>
            <person name="Ma J."/>
        </authorList>
    </citation>
    <scope>NUCLEOTIDE SEQUENCE [LARGE SCALE GENOMIC DNA]</scope>
    <source>
        <strain evidence="3 4">JCM 16231</strain>
    </source>
</reference>
<gene>
    <name evidence="3" type="ORF">GCM10009433_05900</name>
</gene>
<dbReference type="PANTHER" id="PTHR30160">
    <property type="entry name" value="TETRAACYLDISACCHARIDE 4'-KINASE-RELATED"/>
    <property type="match status" value="1"/>
</dbReference>
<dbReference type="Proteomes" id="UP001500185">
    <property type="component" value="Unassembled WGS sequence"/>
</dbReference>
<evidence type="ECO:0000256" key="2">
    <source>
        <dbReference type="ARBA" id="ARBA00022679"/>
    </source>
</evidence>
<sequence>MKRPDHILIIRLSAMGDVAMTVPVILNLQKNYPQLKITVLTKPFFAHLFEHLDNINVVKAEVKIQHKGISGLWILAKQLHKLKIDSVADLHNVLRSRILCGFLKILGHDYFRIDKGRAEKKALTKPKNKVLKQLKTSHQRYADVFKKLNLPLDQNFKTPNTKLSLSAKIKTQLKLDESKKWVGIAPFAAHSPKQYPFKLMKEVISKLNEEQDIHIFLFGGGKKETKKLNELSENFDNCENVAGKFSFSEELQLISNLNVMLSMDSGNGHLAAMFGVDVVTIWGATHPYAGFAPFGQTREQQLLPDLDRYPLLPTSIYGNKKIKAYKKVMHDIEPKKVLEKVKLNLV</sequence>
<dbReference type="PANTHER" id="PTHR30160:SF22">
    <property type="entry name" value="LIPOPOLYSACCHARIDE CORE BIOSYNTHESIS PROTEIN"/>
    <property type="match status" value="1"/>
</dbReference>
<dbReference type="InterPro" id="IPR002201">
    <property type="entry name" value="Glyco_trans_9"/>
</dbReference>
<protein>
    <submittedName>
        <fullName evidence="3">Glycosyltransferase family 9 protein</fullName>
    </submittedName>
</protein>
<dbReference type="InterPro" id="IPR051199">
    <property type="entry name" value="LPS_LOS_Heptosyltrfase"/>
</dbReference>
<dbReference type="Gene3D" id="3.40.50.2000">
    <property type="entry name" value="Glycogen Phosphorylase B"/>
    <property type="match status" value="2"/>
</dbReference>
<dbReference type="RefSeq" id="WP_224453148.1">
    <property type="nucleotide sequence ID" value="NZ_BAAAGG010000005.1"/>
</dbReference>
<dbReference type="EMBL" id="BAAAGG010000005">
    <property type="protein sequence ID" value="GAA0753555.1"/>
    <property type="molecule type" value="Genomic_DNA"/>
</dbReference>
<dbReference type="Pfam" id="PF01075">
    <property type="entry name" value="Glyco_transf_9"/>
    <property type="match status" value="1"/>
</dbReference>